<name>T1K3K3_TETUR</name>
<dbReference type="AlphaFoldDB" id="T1K3K3"/>
<organism evidence="1 2">
    <name type="scientific">Tetranychus urticae</name>
    <name type="common">Two-spotted spider mite</name>
    <dbReference type="NCBI Taxonomy" id="32264"/>
    <lineage>
        <taxon>Eukaryota</taxon>
        <taxon>Metazoa</taxon>
        <taxon>Ecdysozoa</taxon>
        <taxon>Arthropoda</taxon>
        <taxon>Chelicerata</taxon>
        <taxon>Arachnida</taxon>
        <taxon>Acari</taxon>
        <taxon>Acariformes</taxon>
        <taxon>Trombidiformes</taxon>
        <taxon>Prostigmata</taxon>
        <taxon>Eleutherengona</taxon>
        <taxon>Raphignathae</taxon>
        <taxon>Tetranychoidea</taxon>
        <taxon>Tetranychidae</taxon>
        <taxon>Tetranychus</taxon>
    </lineage>
</organism>
<accession>T1K3K3</accession>
<reference evidence="2" key="1">
    <citation type="submission" date="2011-08" db="EMBL/GenBank/DDBJ databases">
        <authorList>
            <person name="Rombauts S."/>
        </authorList>
    </citation>
    <scope>NUCLEOTIDE SEQUENCE</scope>
    <source>
        <strain evidence="2">London</strain>
    </source>
</reference>
<dbReference type="EnsemblMetazoa" id="tetur04g09030.1">
    <property type="protein sequence ID" value="tetur04g09030.1"/>
    <property type="gene ID" value="tetur04g09030"/>
</dbReference>
<dbReference type="Proteomes" id="UP000015104">
    <property type="component" value="Unassembled WGS sequence"/>
</dbReference>
<reference evidence="1" key="2">
    <citation type="submission" date="2015-06" db="UniProtKB">
        <authorList>
            <consortium name="EnsemblMetazoa"/>
        </authorList>
    </citation>
    <scope>IDENTIFICATION</scope>
</reference>
<proteinExistence type="predicted"/>
<sequence>MEILETISSSNKVLDVSSQRDQSW</sequence>
<dbReference type="HOGENOM" id="CLU_3421523_0_0_1"/>
<dbReference type="EMBL" id="CAEY01001383">
    <property type="status" value="NOT_ANNOTATED_CDS"/>
    <property type="molecule type" value="Genomic_DNA"/>
</dbReference>
<protein>
    <submittedName>
        <fullName evidence="1">Uncharacterized protein</fullName>
    </submittedName>
</protein>
<evidence type="ECO:0000313" key="2">
    <source>
        <dbReference type="Proteomes" id="UP000015104"/>
    </source>
</evidence>
<keyword evidence="2" id="KW-1185">Reference proteome</keyword>
<evidence type="ECO:0000313" key="1">
    <source>
        <dbReference type="EnsemblMetazoa" id="tetur04g09030.1"/>
    </source>
</evidence>